<accession>A0A9D9GS36</accession>
<dbReference type="PANTHER" id="PTHR11102:SF160">
    <property type="entry name" value="ERAD-ASSOCIATED E3 UBIQUITIN-PROTEIN LIGASE COMPONENT HRD3"/>
    <property type="match status" value="1"/>
</dbReference>
<dbReference type="Proteomes" id="UP000823629">
    <property type="component" value="Unassembled WGS sequence"/>
</dbReference>
<dbReference type="InterPro" id="IPR006597">
    <property type="entry name" value="Sel1-like"/>
</dbReference>
<proteinExistence type="predicted"/>
<dbReference type="EMBL" id="JADING010000090">
    <property type="protein sequence ID" value="MBO8414459.1"/>
    <property type="molecule type" value="Genomic_DNA"/>
</dbReference>
<dbReference type="Gene3D" id="1.25.40.10">
    <property type="entry name" value="Tetratricopeptide repeat domain"/>
    <property type="match status" value="2"/>
</dbReference>
<reference evidence="1" key="2">
    <citation type="journal article" date="2021" name="PeerJ">
        <title>Extensive microbial diversity within the chicken gut microbiome revealed by metagenomics and culture.</title>
        <authorList>
            <person name="Gilroy R."/>
            <person name="Ravi A."/>
            <person name="Getino M."/>
            <person name="Pursley I."/>
            <person name="Horton D.L."/>
            <person name="Alikhan N.F."/>
            <person name="Baker D."/>
            <person name="Gharbi K."/>
            <person name="Hall N."/>
            <person name="Watson M."/>
            <person name="Adriaenssens E.M."/>
            <person name="Foster-Nyarko E."/>
            <person name="Jarju S."/>
            <person name="Secka A."/>
            <person name="Antonio M."/>
            <person name="Oren A."/>
            <person name="Chaudhuri R.R."/>
            <person name="La Ragione R."/>
            <person name="Hildebrand F."/>
            <person name="Pallen M.J."/>
        </authorList>
    </citation>
    <scope>NUCLEOTIDE SEQUENCE</scope>
    <source>
        <strain evidence="1">1748</strain>
    </source>
</reference>
<dbReference type="InterPro" id="IPR011990">
    <property type="entry name" value="TPR-like_helical_dom_sf"/>
</dbReference>
<gene>
    <name evidence="1" type="ORF">IAC78_03185</name>
</gene>
<protein>
    <submittedName>
        <fullName evidence="1">Sel1 repeat family protein</fullName>
    </submittedName>
</protein>
<dbReference type="SUPFAM" id="SSF81901">
    <property type="entry name" value="HCP-like"/>
    <property type="match status" value="1"/>
</dbReference>
<reference evidence="1" key="1">
    <citation type="submission" date="2020-10" db="EMBL/GenBank/DDBJ databases">
        <authorList>
            <person name="Gilroy R."/>
        </authorList>
    </citation>
    <scope>NUCLEOTIDE SEQUENCE</scope>
    <source>
        <strain evidence="1">1748</strain>
    </source>
</reference>
<evidence type="ECO:0000313" key="2">
    <source>
        <dbReference type="Proteomes" id="UP000823629"/>
    </source>
</evidence>
<dbReference type="PANTHER" id="PTHR11102">
    <property type="entry name" value="SEL-1-LIKE PROTEIN"/>
    <property type="match status" value="1"/>
</dbReference>
<dbReference type="AlphaFoldDB" id="A0A9D9GS36"/>
<dbReference type="Pfam" id="PF08238">
    <property type="entry name" value="Sel1"/>
    <property type="match status" value="3"/>
</dbReference>
<comment type="caution">
    <text evidence="1">The sequence shown here is derived from an EMBL/GenBank/DDBJ whole genome shotgun (WGS) entry which is preliminary data.</text>
</comment>
<sequence>MKKDKRLQAEAYFQDAYEILESEKVPSLTSDGKFLKPLKKAAELGNAKASFMIGYLLCTGYKNIVDVDVKKGERILSKCFEPLKKLVDEDKDYQACKFLSEYYRMPLAGHVKDDEKVEKLLKMSDDYRAAKLNIDTSFGDEPSFIADKLSSEEDGEVFDQLIAAIKSLQTDRESDHKDQLDLISHSAKSGNMRAALFLGDCYYDGRFVKKDVDLSISYYELAESLGSLKAKFNLGKIYIDGNYSHRDMVQGLNRVFLAAKGGLKEALYYLGRVYYEGKIVDKDLVKAYVYFQASFSRGYLDAESYMRKIETQKGDRAKILQLLKK</sequence>
<evidence type="ECO:0000313" key="1">
    <source>
        <dbReference type="EMBL" id="MBO8414459.1"/>
    </source>
</evidence>
<dbReference type="InterPro" id="IPR050767">
    <property type="entry name" value="Sel1_AlgK"/>
</dbReference>
<name>A0A9D9GS36_9BACL</name>
<organism evidence="1 2">
    <name type="scientific">Candidatus Scatoplasma merdavium</name>
    <dbReference type="NCBI Taxonomy" id="2840932"/>
    <lineage>
        <taxon>Bacteria</taxon>
        <taxon>Bacillati</taxon>
        <taxon>Bacillota</taxon>
        <taxon>Bacilli</taxon>
        <taxon>Bacillales</taxon>
        <taxon>Candidatus Scatoplasma</taxon>
    </lineage>
</organism>
<dbReference type="SMART" id="SM00671">
    <property type="entry name" value="SEL1"/>
    <property type="match status" value="3"/>
</dbReference>